<dbReference type="EMBL" id="JAVDQK010000009">
    <property type="protein sequence ID" value="MDR6219862.1"/>
    <property type="molecule type" value="Genomic_DNA"/>
</dbReference>
<evidence type="ECO:0000313" key="4">
    <source>
        <dbReference type="Proteomes" id="UP001185331"/>
    </source>
</evidence>
<feature type="signal peptide" evidence="2">
    <location>
        <begin position="1"/>
        <end position="22"/>
    </location>
</feature>
<dbReference type="SUPFAM" id="SSF48452">
    <property type="entry name" value="TPR-like"/>
    <property type="match status" value="1"/>
</dbReference>
<feature type="transmembrane region" description="Helical" evidence="1">
    <location>
        <begin position="660"/>
        <end position="684"/>
    </location>
</feature>
<keyword evidence="1" id="KW-1133">Transmembrane helix</keyword>
<keyword evidence="1" id="KW-0812">Transmembrane</keyword>
<protein>
    <submittedName>
        <fullName evidence="3">Tetratricopeptide (TPR) repeat protein</fullName>
    </submittedName>
</protein>
<keyword evidence="1" id="KW-0472">Membrane</keyword>
<comment type="caution">
    <text evidence="3">The sequence shown here is derived from an EMBL/GenBank/DDBJ whole genome shotgun (WGS) entry which is preliminary data.</text>
</comment>
<name>A0AAE4BNS2_9DEIO</name>
<gene>
    <name evidence="3" type="ORF">J2Y00_003469</name>
</gene>
<feature type="transmembrane region" description="Helical" evidence="1">
    <location>
        <begin position="633"/>
        <end position="654"/>
    </location>
</feature>
<dbReference type="AlphaFoldDB" id="A0AAE4BNS2"/>
<dbReference type="RefSeq" id="WP_309855996.1">
    <property type="nucleotide sequence ID" value="NZ_JAVDQJ010000008.1"/>
</dbReference>
<dbReference type="Proteomes" id="UP001185331">
    <property type="component" value="Unassembled WGS sequence"/>
</dbReference>
<evidence type="ECO:0000313" key="3">
    <source>
        <dbReference type="EMBL" id="MDR6219862.1"/>
    </source>
</evidence>
<organism evidence="3 4">
    <name type="scientific">Deinococcus soli</name>
    <name type="common">ex Cha et al. 2016</name>
    <dbReference type="NCBI Taxonomy" id="1309411"/>
    <lineage>
        <taxon>Bacteria</taxon>
        <taxon>Thermotogati</taxon>
        <taxon>Deinococcota</taxon>
        <taxon>Deinococci</taxon>
        <taxon>Deinococcales</taxon>
        <taxon>Deinococcaceae</taxon>
        <taxon>Deinococcus</taxon>
    </lineage>
</organism>
<evidence type="ECO:0000256" key="1">
    <source>
        <dbReference type="SAM" id="Phobius"/>
    </source>
</evidence>
<sequence length="701" mass="72562">MKRVRALLAGLTLTALLGTAGATTTLEGRVLRHEGAGGTWQRTLPDALGPLSGPLEVGNLVLLGAGPAVYALGAGGVVTGRADLPGIVSSLDAGGDVVTASTLLGGVTERFTLNVNLNAQGGGLSVQERVALPPDPVVTGWLASVADQVPPATLADAARLDPLNPFLTLRLAQAQVDPYEALSLVRRTLGGTLPFPAWVQLAARLDGAGFPSAADLALTQAQADASARGVDPEIAVSRAALGAFGNPSGYVGALLAQGRVDRAGVWMTYLRQLHPRFEGGGALYERYARTLDAQGREGEAAEWRQFARSLRPGTLYNLGLEGLGAVRDAARLASLALGLSLLAALLTLAVRAFPAQADDTRDLGGRYRSWLRRPLARARRVFVAYASPSERLTVTLLALALLGTLGGVQWANLSGAALRSPVLSSGTYGGGWWNAQLETLTLRPGPDAALLTALGAQLDGEDTRARNLYGALGDACVRNNLGVIARTRGDEPQARDLFRSALAAQPDLMAAAFNLGLKPASPEAAFQQRLRPGQPRLCYPDQRRLTRAVTGDLSVTLRAGLRAPLALLDPSAGGSARLGLALLGVSGLGALLLLSLLLPRTPLPAARSRPAGFRVLGLLLPGAALLDSPWGGVLLGAWGAVVAALLPLSGLVVFANLPLVGAQAALLGALGGTYALNTLAFVLAEIRHARSAGRERRAEGN</sequence>
<feature type="transmembrane region" description="Helical" evidence="1">
    <location>
        <begin position="578"/>
        <end position="598"/>
    </location>
</feature>
<feature type="chain" id="PRO_5041927744" evidence="2">
    <location>
        <begin position="23"/>
        <end position="701"/>
    </location>
</feature>
<evidence type="ECO:0000256" key="2">
    <source>
        <dbReference type="SAM" id="SignalP"/>
    </source>
</evidence>
<reference evidence="3" key="1">
    <citation type="submission" date="2023-07" db="EMBL/GenBank/DDBJ databases">
        <title>Sorghum-associated microbial communities from plants grown in Nebraska, USA.</title>
        <authorList>
            <person name="Schachtman D."/>
        </authorList>
    </citation>
    <scope>NUCLEOTIDE SEQUENCE</scope>
    <source>
        <strain evidence="3">BE330</strain>
    </source>
</reference>
<accession>A0AAE4BNS2</accession>
<keyword evidence="2" id="KW-0732">Signal</keyword>
<proteinExistence type="predicted"/>
<dbReference type="InterPro" id="IPR011990">
    <property type="entry name" value="TPR-like_helical_dom_sf"/>
</dbReference>